<dbReference type="OrthoDB" id="432169at2759"/>
<evidence type="ECO:0000256" key="5">
    <source>
        <dbReference type="ARBA" id="ARBA00023002"/>
    </source>
</evidence>
<dbReference type="SUPFAM" id="SSF55424">
    <property type="entry name" value="FAD/NAD-linked reductases, dimerisation (C-terminal) domain"/>
    <property type="match status" value="1"/>
</dbReference>
<keyword evidence="9" id="KW-1185">Reference proteome</keyword>
<evidence type="ECO:0000259" key="6">
    <source>
        <dbReference type="Pfam" id="PF07992"/>
    </source>
</evidence>
<gene>
    <name evidence="8" type="ORF">LSAA_2830</name>
</gene>
<sequence length="173" mass="18999">MGQQFEAVALSDGSEIPADVVVLGVGVFPNTKDYLKDSGVLTDERGYILVNERMETNIEGIYAAAKSHGRIAAYNVASFSPESPKTQIKTVPFFWTVQYGKSLRVAGFADSYDEIIYDGSVSDGKFAAFYVKEGKVMSVATLMRDPIAAKFADFLRKGNVLTKECIDDWILSK</sequence>
<evidence type="ECO:0000256" key="1">
    <source>
        <dbReference type="ARBA" id="ARBA00001974"/>
    </source>
</evidence>
<evidence type="ECO:0000259" key="7">
    <source>
        <dbReference type="Pfam" id="PF14759"/>
    </source>
</evidence>
<dbReference type="InterPro" id="IPR023753">
    <property type="entry name" value="FAD/NAD-binding_dom"/>
</dbReference>
<dbReference type="PANTHER" id="PTHR43557:SF2">
    <property type="entry name" value="RIESKE DOMAIN-CONTAINING PROTEIN-RELATED"/>
    <property type="match status" value="1"/>
</dbReference>
<reference evidence="8" key="1">
    <citation type="submission" date="2021-02" db="EMBL/GenBank/DDBJ databases">
        <authorList>
            <person name="Bekaert M."/>
        </authorList>
    </citation>
    <scope>NUCLEOTIDE SEQUENCE</scope>
    <source>
        <strain evidence="8">IoA-00</strain>
    </source>
</reference>
<comment type="cofactor">
    <cofactor evidence="1">
        <name>FAD</name>
        <dbReference type="ChEBI" id="CHEBI:57692"/>
    </cofactor>
</comment>
<dbReference type="PRINTS" id="PR00368">
    <property type="entry name" value="FADPNR"/>
</dbReference>
<proteinExistence type="inferred from homology"/>
<feature type="domain" description="Reductase C-terminal" evidence="7">
    <location>
        <begin position="93"/>
        <end position="159"/>
    </location>
</feature>
<keyword evidence="3" id="KW-0285">Flavoprotein</keyword>
<dbReference type="GO" id="GO:0005737">
    <property type="term" value="C:cytoplasm"/>
    <property type="evidence" value="ECO:0007669"/>
    <property type="project" value="TreeGrafter"/>
</dbReference>
<evidence type="ECO:0000256" key="2">
    <source>
        <dbReference type="ARBA" id="ARBA00006442"/>
    </source>
</evidence>
<dbReference type="Gene3D" id="3.50.50.60">
    <property type="entry name" value="FAD/NAD(P)-binding domain"/>
    <property type="match status" value="1"/>
</dbReference>
<dbReference type="InterPro" id="IPR050446">
    <property type="entry name" value="FAD-oxidoreductase/Apoptosis"/>
</dbReference>
<dbReference type="Pfam" id="PF07992">
    <property type="entry name" value="Pyr_redox_2"/>
    <property type="match status" value="1"/>
</dbReference>
<dbReference type="GO" id="GO:0016651">
    <property type="term" value="F:oxidoreductase activity, acting on NAD(P)H"/>
    <property type="evidence" value="ECO:0007669"/>
    <property type="project" value="TreeGrafter"/>
</dbReference>
<dbReference type="Proteomes" id="UP000675881">
    <property type="component" value="Chromosome 11"/>
</dbReference>
<dbReference type="AlphaFoldDB" id="A0A7R8CJD0"/>
<organism evidence="8 9">
    <name type="scientific">Lepeophtheirus salmonis</name>
    <name type="common">Salmon louse</name>
    <name type="synonym">Caligus salmonis</name>
    <dbReference type="NCBI Taxonomy" id="72036"/>
    <lineage>
        <taxon>Eukaryota</taxon>
        <taxon>Metazoa</taxon>
        <taxon>Ecdysozoa</taxon>
        <taxon>Arthropoda</taxon>
        <taxon>Crustacea</taxon>
        <taxon>Multicrustacea</taxon>
        <taxon>Hexanauplia</taxon>
        <taxon>Copepoda</taxon>
        <taxon>Siphonostomatoida</taxon>
        <taxon>Caligidae</taxon>
        <taxon>Lepeophtheirus</taxon>
    </lineage>
</organism>
<dbReference type="InterPro" id="IPR036188">
    <property type="entry name" value="FAD/NAD-bd_sf"/>
</dbReference>
<accession>A0A7R8CJD0</accession>
<dbReference type="PANTHER" id="PTHR43557">
    <property type="entry name" value="APOPTOSIS-INDUCING FACTOR 1"/>
    <property type="match status" value="1"/>
</dbReference>
<evidence type="ECO:0000256" key="4">
    <source>
        <dbReference type="ARBA" id="ARBA00022827"/>
    </source>
</evidence>
<comment type="similarity">
    <text evidence="2">Belongs to the FAD-dependent oxidoreductase family.</text>
</comment>
<dbReference type="Gene3D" id="3.30.390.30">
    <property type="match status" value="1"/>
</dbReference>
<feature type="domain" description="FAD/NAD(P)-binding" evidence="6">
    <location>
        <begin position="6"/>
        <end position="73"/>
    </location>
</feature>
<dbReference type="Pfam" id="PF14759">
    <property type="entry name" value="Reductase_C"/>
    <property type="match status" value="1"/>
</dbReference>
<evidence type="ECO:0000313" key="8">
    <source>
        <dbReference type="EMBL" id="CAF2810004.1"/>
    </source>
</evidence>
<protein>
    <submittedName>
        <fullName evidence="8">AIFM3</fullName>
    </submittedName>
</protein>
<dbReference type="EMBL" id="HG994590">
    <property type="protein sequence ID" value="CAF2810004.1"/>
    <property type="molecule type" value="Genomic_DNA"/>
</dbReference>
<dbReference type="InterPro" id="IPR028202">
    <property type="entry name" value="Reductase_C"/>
</dbReference>
<dbReference type="SUPFAM" id="SSF51905">
    <property type="entry name" value="FAD/NAD(P)-binding domain"/>
    <property type="match status" value="1"/>
</dbReference>
<keyword evidence="4" id="KW-0274">FAD</keyword>
<dbReference type="InterPro" id="IPR016156">
    <property type="entry name" value="FAD/NAD-linked_Rdtase_dimer_sf"/>
</dbReference>
<keyword evidence="5" id="KW-0560">Oxidoreductase</keyword>
<name>A0A7R8CJD0_LEPSM</name>
<evidence type="ECO:0000313" key="9">
    <source>
        <dbReference type="Proteomes" id="UP000675881"/>
    </source>
</evidence>
<evidence type="ECO:0000256" key="3">
    <source>
        <dbReference type="ARBA" id="ARBA00022630"/>
    </source>
</evidence>